<protein>
    <submittedName>
        <fullName evidence="9">Pepsin-I3 domain-containing protein</fullName>
    </submittedName>
</protein>
<keyword evidence="4 6" id="KW-0732">Signal</keyword>
<feature type="chain" id="PRO_5028911393" evidence="6">
    <location>
        <begin position="20"/>
        <end position="497"/>
    </location>
</feature>
<comment type="similarity">
    <text evidence="2">Belongs to the protease inhibitor I33 family.</text>
</comment>
<name>A0A7E4VDL4_PANRE</name>
<dbReference type="AlphaFoldDB" id="A0A7E4VDL4"/>
<dbReference type="InterPro" id="IPR038412">
    <property type="entry name" value="Pepsin-I3_sf"/>
</dbReference>
<keyword evidence="8" id="KW-1185">Reference proteome</keyword>
<comment type="subcellular location">
    <subcellularLocation>
        <location evidence="1">Secreted</location>
    </subcellularLocation>
</comment>
<evidence type="ECO:0000256" key="4">
    <source>
        <dbReference type="ARBA" id="ARBA00022729"/>
    </source>
</evidence>
<evidence type="ECO:0000256" key="2">
    <source>
        <dbReference type="ARBA" id="ARBA00008019"/>
    </source>
</evidence>
<evidence type="ECO:0000313" key="9">
    <source>
        <dbReference type="WBParaSite" id="Pan_g19000.t1"/>
    </source>
</evidence>
<dbReference type="Pfam" id="PF06394">
    <property type="entry name" value="Pepsin-I3"/>
    <property type="match status" value="1"/>
</dbReference>
<reference evidence="9" key="2">
    <citation type="submission" date="2020-10" db="UniProtKB">
        <authorList>
            <consortium name="WormBaseParasite"/>
        </authorList>
    </citation>
    <scope>IDENTIFICATION</scope>
</reference>
<evidence type="ECO:0000256" key="6">
    <source>
        <dbReference type="SAM" id="SignalP"/>
    </source>
</evidence>
<sequence>MALFSTLVTLTCLSAIASAQYVQFAEGIGYIGPACAVVDGNLYIHGIIVRALNSSEIAEFENYQDAISKLHKLRTSPPGDSKKPFMTQPIVPNFCYGLNDNTEVVLKGCIVRDSRVFIHGKLIRPLNSIERDAVSRLLTQRSRPQALFYQRKKREVAAEAGSTTTAAPVASTTPLVLKGVHNDVAHLLEQFLHVNSTVAKRFLPVAKMSPLFNELSKEYAARGDGKSGNEDAHLRETRTAADSVLPADDYAPPSNAFAMPSFAYAGSIEQPFQQQLPQLTPLPTFNHGSQNQEADPFAGHNFNSYPQNQQNEYGNVNTFPAPTPIVSNSAYLVGGEEPVEVRGAIRQGEKYTIGGKNYVAVSMNELTPSQLAQIGQLYGNIQPGVGIGNNNNGMNNNNNQGYGSFVGQPQFPNTQTWQPYNPYQQAAAVPEPMSPFGQNFASQPMHKIRYHPGKEATIVAPSLSQEALNAGMSVINQMPHHICSAHLSNPFWFLEKK</sequence>
<keyword evidence="5" id="KW-1015">Disulfide bond</keyword>
<organism evidence="8 9">
    <name type="scientific">Panagrellus redivivus</name>
    <name type="common">Microworm</name>
    <dbReference type="NCBI Taxonomy" id="6233"/>
    <lineage>
        <taxon>Eukaryota</taxon>
        <taxon>Metazoa</taxon>
        <taxon>Ecdysozoa</taxon>
        <taxon>Nematoda</taxon>
        <taxon>Chromadorea</taxon>
        <taxon>Rhabditida</taxon>
        <taxon>Tylenchina</taxon>
        <taxon>Panagrolaimomorpha</taxon>
        <taxon>Panagrolaimoidea</taxon>
        <taxon>Panagrolaimidae</taxon>
        <taxon>Panagrellus</taxon>
    </lineage>
</organism>
<evidence type="ECO:0000313" key="8">
    <source>
        <dbReference type="Proteomes" id="UP000492821"/>
    </source>
</evidence>
<dbReference type="Proteomes" id="UP000492821">
    <property type="component" value="Unassembled WGS sequence"/>
</dbReference>
<keyword evidence="3" id="KW-0964">Secreted</keyword>
<reference evidence="8" key="1">
    <citation type="journal article" date="2013" name="Genetics">
        <title>The draft genome and transcriptome of Panagrellus redivivus are shaped by the harsh demands of a free-living lifestyle.</title>
        <authorList>
            <person name="Srinivasan J."/>
            <person name="Dillman A.R."/>
            <person name="Macchietto M.G."/>
            <person name="Heikkinen L."/>
            <person name="Lakso M."/>
            <person name="Fracchia K.M."/>
            <person name="Antoshechkin I."/>
            <person name="Mortazavi A."/>
            <person name="Wong G."/>
            <person name="Sternberg P.W."/>
        </authorList>
    </citation>
    <scope>NUCLEOTIDE SEQUENCE [LARGE SCALE GENOMIC DNA]</scope>
    <source>
        <strain evidence="8">MT8872</strain>
    </source>
</reference>
<evidence type="ECO:0000256" key="5">
    <source>
        <dbReference type="ARBA" id="ARBA00023157"/>
    </source>
</evidence>
<evidence type="ECO:0000259" key="7">
    <source>
        <dbReference type="Pfam" id="PF06394"/>
    </source>
</evidence>
<accession>A0A7E4VDL4</accession>
<dbReference type="Gene3D" id="3.30.1120.50">
    <property type="entry name" value="Pepsin inhibitor-3"/>
    <property type="match status" value="2"/>
</dbReference>
<feature type="signal peptide" evidence="6">
    <location>
        <begin position="1"/>
        <end position="19"/>
    </location>
</feature>
<dbReference type="PANTHER" id="PTHR37969:SF3">
    <property type="entry name" value="PROTEIN CBG13131"/>
    <property type="match status" value="1"/>
</dbReference>
<evidence type="ECO:0000256" key="1">
    <source>
        <dbReference type="ARBA" id="ARBA00004613"/>
    </source>
</evidence>
<dbReference type="SUPFAM" id="SSF55149">
    <property type="entry name" value="Pepsin inhibitor-3"/>
    <property type="match status" value="1"/>
</dbReference>
<dbReference type="InterPro" id="IPR051901">
    <property type="entry name" value="Protease_Inhibitor_I33"/>
</dbReference>
<dbReference type="WBParaSite" id="Pan_g19000.t1">
    <property type="protein sequence ID" value="Pan_g19000.t1"/>
    <property type="gene ID" value="Pan_g19000"/>
</dbReference>
<proteinExistence type="inferred from homology"/>
<dbReference type="GO" id="GO:0005576">
    <property type="term" value="C:extracellular region"/>
    <property type="evidence" value="ECO:0007669"/>
    <property type="project" value="UniProtKB-SubCell"/>
</dbReference>
<dbReference type="PANTHER" id="PTHR37969">
    <property type="entry name" value="PROTEIN CBG07421-RELATED"/>
    <property type="match status" value="1"/>
</dbReference>
<evidence type="ECO:0000256" key="3">
    <source>
        <dbReference type="ARBA" id="ARBA00022525"/>
    </source>
</evidence>
<dbReference type="InterPro" id="IPR010480">
    <property type="entry name" value="Pepsin-I3"/>
</dbReference>
<feature type="domain" description="Pepsin inhibitor-3-like repeated" evidence="7">
    <location>
        <begin position="33"/>
        <end position="69"/>
    </location>
</feature>